<dbReference type="AlphaFoldDB" id="A0A158QVA1"/>
<dbReference type="OrthoDB" id="6288645at2759"/>
<dbReference type="EMBL" id="UXSR01005377">
    <property type="protein sequence ID" value="VDD81531.1"/>
    <property type="molecule type" value="Genomic_DNA"/>
</dbReference>
<keyword evidence="4" id="KW-1185">Reference proteome</keyword>
<accession>A0A158QVA1</accession>
<feature type="domain" description="MAM" evidence="2">
    <location>
        <begin position="892"/>
        <end position="1066"/>
    </location>
</feature>
<evidence type="ECO:0000313" key="3">
    <source>
        <dbReference type="EMBL" id="VDD81531.1"/>
    </source>
</evidence>
<feature type="region of interest" description="Disordered" evidence="1">
    <location>
        <begin position="1064"/>
        <end position="1088"/>
    </location>
</feature>
<organism evidence="3 4">
    <name type="scientific">Mesocestoides corti</name>
    <name type="common">Flatworm</name>
    <dbReference type="NCBI Taxonomy" id="53468"/>
    <lineage>
        <taxon>Eukaryota</taxon>
        <taxon>Metazoa</taxon>
        <taxon>Spiralia</taxon>
        <taxon>Lophotrochozoa</taxon>
        <taxon>Platyhelminthes</taxon>
        <taxon>Cestoda</taxon>
        <taxon>Eucestoda</taxon>
        <taxon>Cyclophyllidea</taxon>
        <taxon>Mesocestoididae</taxon>
        <taxon>Mesocestoides</taxon>
    </lineage>
</organism>
<dbReference type="STRING" id="53468.A0A158QVA1"/>
<sequence>MVDGFLHTDSPTPFHVWDFDKDVGGWANDANNWNLKWTVDRADGDGLMCLFRKPLTPLKTEVSDPWEIEDHSPSRGEGEDVKAWLWSRKIPAKFGIRCITLLFKVSLGSDAFIGSQSDIVSVAMLQQLPSPFHVWDFENGFDGWVNDLNNWDQKWITEKSDGGSSVCLFPKASTHVKSEDVDPWAIGEENDEQLISVDVKARLWSRKIPSKLSMQCITLFYTMSLGGAQITDLRSEAVTLALLQRNPPTPFHVWTFDRGFSGWTNDGNNWDQKWHVDTSIPSQGGIVCLLRKSMAVTDQDELAPWIGEEGPAVEADVQARLWSPRIPTSVRMRCLTMKYRISLGQPIDIEFRLIFEFLLIWTPPAWVPNFPLPIRLMKRPSSAPFHVWSFHEDLADWNNDYNNWRRKWDVISIDGTSQHRSVCLLAKAPLQLESTKSKTPWLVTNSFDDPLYIKARLWSPQIPVKLGMKCLTVFYTIVSGDTPTPFYTWLFDGSLEDWSNDLNNRHQKWNAISVAGKKALCLMARAPPAPASHDTRKAPWLVDETTKSVSTDVQARLWSSEIPAKLELKCLVLWYSIFMEPPRPFYVWRFDEDLCEWTNSESNWRQKWRIDKSAVCLHARRKAGSEFQSSWLSGKFQHSPNSASVDIQARLWSPLIPSAIGIRCITFEYSLQFFQTPAFLSQTHLNCTFEAGSLCGWTNDANNWLASWQIIVKVGSSLCLKPHRSGSAPQMDLSGRLYSPLLSGHDGISCLKLSYSISVHSPFFSCDFELPGVQSLCEWKEDPRDNGASWSVQWNTERHTNTLCLIPAQTLNDDDEFGPDFDTSTPRARLWSPRFRETHGETAPRCIKFSFMFDGQTDESFLLSLMRHSAGDAVIHVCSFSDTAVPLAESILDCQFETPCNWMPDPRDSAAKWQIENGSMCLRATPQPHLESFFSEAGFNSDDSRARLWSASVRSFGYQDLRCLSFFYAFFATSREKTTLSLLHHSSGRHSFGLSVFSVDFLLLDFYLNFTLFSACEEMIDSRSGRPFRVCEPSPLWNSEIIEESSSWLKASINLQHRDGGDFKIVPTNSGPSNGEDAPNLVMPSEYP</sequence>
<gene>
    <name evidence="3" type="ORF">MCOS_LOCUS7534</name>
</gene>
<evidence type="ECO:0000259" key="2">
    <source>
        <dbReference type="PROSITE" id="PS50060"/>
    </source>
</evidence>
<proteinExistence type="predicted"/>
<dbReference type="Gene3D" id="2.60.120.200">
    <property type="match status" value="2"/>
</dbReference>
<dbReference type="GO" id="GO:0016020">
    <property type="term" value="C:membrane"/>
    <property type="evidence" value="ECO:0007669"/>
    <property type="project" value="InterPro"/>
</dbReference>
<name>A0A158QVA1_MESCO</name>
<evidence type="ECO:0000313" key="4">
    <source>
        <dbReference type="Proteomes" id="UP000267029"/>
    </source>
</evidence>
<dbReference type="InterPro" id="IPR000998">
    <property type="entry name" value="MAM_dom"/>
</dbReference>
<dbReference type="Proteomes" id="UP000267029">
    <property type="component" value="Unassembled WGS sequence"/>
</dbReference>
<dbReference type="PROSITE" id="PS50060">
    <property type="entry name" value="MAM_2"/>
    <property type="match status" value="2"/>
</dbReference>
<reference evidence="3 4" key="1">
    <citation type="submission" date="2018-10" db="EMBL/GenBank/DDBJ databases">
        <authorList>
            <consortium name="Pathogen Informatics"/>
        </authorList>
    </citation>
    <scope>NUCLEOTIDE SEQUENCE [LARGE SCALE GENOMIC DNA]</scope>
</reference>
<feature type="domain" description="MAM" evidence="2">
    <location>
        <begin position="685"/>
        <end position="704"/>
    </location>
</feature>
<protein>
    <recommendedName>
        <fullName evidence="2">MAM domain-containing protein</fullName>
    </recommendedName>
</protein>
<evidence type="ECO:0000256" key="1">
    <source>
        <dbReference type="SAM" id="MobiDB-lite"/>
    </source>
</evidence>